<dbReference type="Pfam" id="PF07973">
    <property type="entry name" value="tRNA_SAD"/>
    <property type="match status" value="1"/>
</dbReference>
<keyword evidence="7" id="KW-0067">ATP-binding</keyword>
<dbReference type="Gene3D" id="3.10.310.40">
    <property type="match status" value="1"/>
</dbReference>
<evidence type="ECO:0000313" key="15">
    <source>
        <dbReference type="Proteomes" id="UP001140949"/>
    </source>
</evidence>
<dbReference type="SUPFAM" id="SSF55186">
    <property type="entry name" value="ThrRS/AlaRS common domain"/>
    <property type="match status" value="1"/>
</dbReference>
<dbReference type="EC" id="6.1.1.7" evidence="2"/>
<dbReference type="InterPro" id="IPR009000">
    <property type="entry name" value="Transl_B-barrel_sf"/>
</dbReference>
<dbReference type="EMBL" id="JANAVB010036819">
    <property type="protein sequence ID" value="KAJ6802885.1"/>
    <property type="molecule type" value="Genomic_DNA"/>
</dbReference>
<keyword evidence="11" id="KW-0175">Coiled coil</keyword>
<keyword evidence="10" id="KW-0030">Aminoacyl-tRNA synthetase</keyword>
<evidence type="ECO:0000256" key="6">
    <source>
        <dbReference type="ARBA" id="ARBA00022741"/>
    </source>
</evidence>
<dbReference type="Proteomes" id="UP001140949">
    <property type="component" value="Unassembled WGS sequence"/>
</dbReference>
<evidence type="ECO:0000256" key="9">
    <source>
        <dbReference type="ARBA" id="ARBA00022917"/>
    </source>
</evidence>
<organism evidence="14 15">
    <name type="scientific">Iris pallida</name>
    <name type="common">Sweet iris</name>
    <dbReference type="NCBI Taxonomy" id="29817"/>
    <lineage>
        <taxon>Eukaryota</taxon>
        <taxon>Viridiplantae</taxon>
        <taxon>Streptophyta</taxon>
        <taxon>Embryophyta</taxon>
        <taxon>Tracheophyta</taxon>
        <taxon>Spermatophyta</taxon>
        <taxon>Magnoliopsida</taxon>
        <taxon>Liliopsida</taxon>
        <taxon>Asparagales</taxon>
        <taxon>Iridaceae</taxon>
        <taxon>Iridoideae</taxon>
        <taxon>Irideae</taxon>
        <taxon>Iris</taxon>
    </lineage>
</organism>
<dbReference type="GO" id="GO:0005524">
    <property type="term" value="F:ATP binding"/>
    <property type="evidence" value="ECO:0007669"/>
    <property type="project" value="UniProtKB-KW"/>
</dbReference>
<reference evidence="14" key="1">
    <citation type="journal article" date="2023" name="GigaByte">
        <title>Genome assembly of the bearded iris, Iris pallida Lam.</title>
        <authorList>
            <person name="Bruccoleri R.E."/>
            <person name="Oakeley E.J."/>
            <person name="Faust A.M.E."/>
            <person name="Altorfer M."/>
            <person name="Dessus-Babus S."/>
            <person name="Burckhardt D."/>
            <person name="Oertli M."/>
            <person name="Naumann U."/>
            <person name="Petersen F."/>
            <person name="Wong J."/>
        </authorList>
    </citation>
    <scope>NUCLEOTIDE SEQUENCE</scope>
    <source>
        <strain evidence="14">GSM-AAB239-AS_SAM_17_03QT</strain>
    </source>
</reference>
<dbReference type="SUPFAM" id="SSF50447">
    <property type="entry name" value="Translation proteins"/>
    <property type="match status" value="1"/>
</dbReference>
<dbReference type="InterPro" id="IPR018164">
    <property type="entry name" value="Ala-tRNA-synth_IIc_N"/>
</dbReference>
<evidence type="ECO:0000256" key="7">
    <source>
        <dbReference type="ARBA" id="ARBA00022840"/>
    </source>
</evidence>
<dbReference type="SMART" id="SM00863">
    <property type="entry name" value="tRNA_SAD"/>
    <property type="match status" value="1"/>
</dbReference>
<accession>A0AAX6GUQ7</accession>
<dbReference type="InterPro" id="IPR050058">
    <property type="entry name" value="Ala-tRNA_ligase"/>
</dbReference>
<dbReference type="Gene3D" id="2.40.30.130">
    <property type="match status" value="1"/>
</dbReference>
<dbReference type="PANTHER" id="PTHR11777:SF9">
    <property type="entry name" value="ALANINE--TRNA LIGASE, CYTOPLASMIC"/>
    <property type="match status" value="1"/>
</dbReference>
<dbReference type="Pfam" id="PF01411">
    <property type="entry name" value="tRNA-synt_2c"/>
    <property type="match status" value="1"/>
</dbReference>
<keyword evidence="8" id="KW-0694">RNA-binding</keyword>
<keyword evidence="9" id="KW-0648">Protein biosynthesis</keyword>
<dbReference type="FunFam" id="3.30.980.10:FF:000004">
    <property type="entry name" value="Alanine--tRNA ligase, cytoplasmic"/>
    <property type="match status" value="1"/>
</dbReference>
<comment type="similarity">
    <text evidence="1">Belongs to the class-II aminoacyl-tRNA synthetase family. Alax-L subfamily.</text>
</comment>
<name>A0AAX6GUQ7_IRIPA</name>
<evidence type="ECO:0000256" key="10">
    <source>
        <dbReference type="ARBA" id="ARBA00023146"/>
    </source>
</evidence>
<dbReference type="InterPro" id="IPR003156">
    <property type="entry name" value="DHHA1_dom"/>
</dbReference>
<evidence type="ECO:0000259" key="12">
    <source>
        <dbReference type="PROSITE" id="PS50860"/>
    </source>
</evidence>
<gene>
    <name evidence="13" type="ORF">M6B38_190480</name>
    <name evidence="14" type="ORF">M6B38_346175</name>
</gene>
<evidence type="ECO:0000313" key="14">
    <source>
        <dbReference type="EMBL" id="KAJ6832282.1"/>
    </source>
</evidence>
<dbReference type="PANTHER" id="PTHR11777">
    <property type="entry name" value="ALANYL-TRNA SYNTHETASE"/>
    <property type="match status" value="1"/>
</dbReference>
<evidence type="ECO:0000256" key="11">
    <source>
        <dbReference type="SAM" id="Coils"/>
    </source>
</evidence>
<keyword evidence="6" id="KW-0547">Nucleotide-binding</keyword>
<comment type="caution">
    <text evidence="14">The sequence shown here is derived from an EMBL/GenBank/DDBJ whole genome shotgun (WGS) entry which is preliminary data.</text>
</comment>
<evidence type="ECO:0000256" key="1">
    <source>
        <dbReference type="ARBA" id="ARBA00008429"/>
    </source>
</evidence>
<feature type="domain" description="Alanyl-transfer RNA synthetases family profile" evidence="12">
    <location>
        <begin position="1"/>
        <end position="329"/>
    </location>
</feature>
<dbReference type="Gene3D" id="3.30.980.10">
    <property type="entry name" value="Threonyl-trna Synthetase, Chain A, domain 2"/>
    <property type="match status" value="1"/>
</dbReference>
<dbReference type="InterPro" id="IPR018163">
    <property type="entry name" value="Thr/Ala-tRNA-synth_IIc_edit"/>
</dbReference>
<dbReference type="InterPro" id="IPR018165">
    <property type="entry name" value="Ala-tRNA-synth_IIc_core"/>
</dbReference>
<dbReference type="GO" id="GO:0004813">
    <property type="term" value="F:alanine-tRNA ligase activity"/>
    <property type="evidence" value="ECO:0007669"/>
    <property type="project" value="UniProtKB-EC"/>
</dbReference>
<dbReference type="EMBL" id="JANAVB010016194">
    <property type="protein sequence ID" value="KAJ6832282.1"/>
    <property type="molecule type" value="Genomic_DNA"/>
</dbReference>
<keyword evidence="4" id="KW-0820">tRNA-binding</keyword>
<protein>
    <recommendedName>
        <fullName evidence="2">alanine--tRNA ligase</fullName>
        <ecNumber evidence="2">6.1.1.7</ecNumber>
    </recommendedName>
</protein>
<dbReference type="Pfam" id="PF02272">
    <property type="entry name" value="DHHA1"/>
    <property type="match status" value="1"/>
</dbReference>
<proteinExistence type="inferred from homology"/>
<keyword evidence="15" id="KW-1185">Reference proteome</keyword>
<dbReference type="FunFam" id="3.10.310.40:FF:000003">
    <property type="entry name" value="Alanine--tRNA ligase"/>
    <property type="match status" value="1"/>
</dbReference>
<dbReference type="PROSITE" id="PS50860">
    <property type="entry name" value="AA_TRNA_LIGASE_II_ALA"/>
    <property type="match status" value="1"/>
</dbReference>
<feature type="coiled-coil region" evidence="11">
    <location>
        <begin position="369"/>
        <end position="396"/>
    </location>
</feature>
<evidence type="ECO:0000256" key="2">
    <source>
        <dbReference type="ARBA" id="ARBA00013168"/>
    </source>
</evidence>
<keyword evidence="5 14" id="KW-0436">Ligase</keyword>
<dbReference type="GO" id="GO:0006419">
    <property type="term" value="P:alanyl-tRNA aminoacylation"/>
    <property type="evidence" value="ECO:0007669"/>
    <property type="project" value="InterPro"/>
</dbReference>
<evidence type="ECO:0000256" key="5">
    <source>
        <dbReference type="ARBA" id="ARBA00022598"/>
    </source>
</evidence>
<dbReference type="GO" id="GO:0009507">
    <property type="term" value="C:chloroplast"/>
    <property type="evidence" value="ECO:0007669"/>
    <property type="project" value="TreeGrafter"/>
</dbReference>
<keyword evidence="3" id="KW-0963">Cytoplasm</keyword>
<reference evidence="14" key="2">
    <citation type="submission" date="2023-04" db="EMBL/GenBank/DDBJ databases">
        <authorList>
            <person name="Bruccoleri R.E."/>
            <person name="Oakeley E.J."/>
            <person name="Faust A.-M."/>
            <person name="Dessus-Babus S."/>
            <person name="Altorfer M."/>
            <person name="Burckhardt D."/>
            <person name="Oertli M."/>
            <person name="Naumann U."/>
            <person name="Petersen F."/>
            <person name="Wong J."/>
        </authorList>
    </citation>
    <scope>NUCLEOTIDE SEQUENCE</scope>
    <source>
        <strain evidence="14">GSM-AAB239-AS_SAM_17_03QT</strain>
        <tissue evidence="14">Leaf</tissue>
    </source>
</reference>
<dbReference type="GO" id="GO:0005739">
    <property type="term" value="C:mitochondrion"/>
    <property type="evidence" value="ECO:0007669"/>
    <property type="project" value="TreeGrafter"/>
</dbReference>
<evidence type="ECO:0000256" key="4">
    <source>
        <dbReference type="ARBA" id="ARBA00022555"/>
    </source>
</evidence>
<sequence length="523" mass="56214">MAEEKGLTVDVDGFNIAMEEARQKARRARNKAVGDSIVLNADATSELHRKGVAATDDSFKFIWHQDHRTVVKAIYNGAEFIESSVVGSDVGILLESTSFYAEQGGQIYDTGLLEGSCGTFHVNNVQLYGGFVLHIGSLAEGLKNLSVGDEVICKVDYGRRALIAPNHTCTHMLNFALREVLGDHVDQKGSIVLPDKLRFDFSHGKPINPEHLRKIESIVNQQIKDGLGVYTVVASLSVALKINGLRAVFGEVYPDQVRVVSIGRNTDDILTNPGNEEWLSISTELCGGTHISNTQEAKAFALLSEEGIAKGTRRVTAVTGECAIEAIQLAHSLDSEISDASKDEGLLLEKKVAALKNKIDKSVIPAAMKADLRTRISQLEDQLRKMKKKAGEENIQKAIKIASGIAETSASEGKAFCICRVDVGLDTNAVREAVLKVMDKKGLPVMVFSTDETSNKAVVYAGVPSNGSKDGLPVLEWLTAALVPLKGKGGGGKNGIAQGQGNDASQIDEAMDLASKFASMKLR</sequence>
<evidence type="ECO:0000256" key="3">
    <source>
        <dbReference type="ARBA" id="ARBA00022490"/>
    </source>
</evidence>
<dbReference type="InterPro" id="IPR012947">
    <property type="entry name" value="tRNA_SAD"/>
</dbReference>
<dbReference type="GO" id="GO:0000049">
    <property type="term" value="F:tRNA binding"/>
    <property type="evidence" value="ECO:0007669"/>
    <property type="project" value="UniProtKB-KW"/>
</dbReference>
<evidence type="ECO:0000256" key="8">
    <source>
        <dbReference type="ARBA" id="ARBA00022884"/>
    </source>
</evidence>
<evidence type="ECO:0000313" key="13">
    <source>
        <dbReference type="EMBL" id="KAJ6802885.1"/>
    </source>
</evidence>
<dbReference type="GO" id="GO:0002161">
    <property type="term" value="F:aminoacyl-tRNA deacylase activity"/>
    <property type="evidence" value="ECO:0007669"/>
    <property type="project" value="TreeGrafter"/>
</dbReference>
<dbReference type="AlphaFoldDB" id="A0AAX6GUQ7"/>
<dbReference type="FunFam" id="2.40.30.130:FF:000004">
    <property type="entry name" value="Alanine--tRNA ligase"/>
    <property type="match status" value="1"/>
</dbReference>